<organism evidence="2 3">
    <name type="scientific">Kuraishia capsulata CBS 1993</name>
    <dbReference type="NCBI Taxonomy" id="1382522"/>
    <lineage>
        <taxon>Eukaryota</taxon>
        <taxon>Fungi</taxon>
        <taxon>Dikarya</taxon>
        <taxon>Ascomycota</taxon>
        <taxon>Saccharomycotina</taxon>
        <taxon>Pichiomycetes</taxon>
        <taxon>Pichiales</taxon>
        <taxon>Pichiaceae</taxon>
        <taxon>Kuraishia</taxon>
    </lineage>
</organism>
<dbReference type="GeneID" id="34523139"/>
<dbReference type="AlphaFoldDB" id="W6MTI7"/>
<reference evidence="2" key="1">
    <citation type="submission" date="2013-12" db="EMBL/GenBank/DDBJ databases">
        <authorList>
            <person name="Genoscope - CEA"/>
        </authorList>
    </citation>
    <scope>NUCLEOTIDE SEQUENCE</scope>
    <source>
        <strain evidence="2">CBS 1993</strain>
    </source>
</reference>
<gene>
    <name evidence="2" type="ORF">KUCA_T00005761001</name>
</gene>
<dbReference type="HOGENOM" id="CLU_1731744_0_0_1"/>
<evidence type="ECO:0000256" key="1">
    <source>
        <dbReference type="SAM" id="Phobius"/>
    </source>
</evidence>
<name>W6MTI7_9ASCO</name>
<feature type="transmembrane region" description="Helical" evidence="1">
    <location>
        <begin position="124"/>
        <end position="144"/>
    </location>
</feature>
<keyword evidence="1" id="KW-0812">Transmembrane</keyword>
<dbReference type="EMBL" id="HG793131">
    <property type="protein sequence ID" value="CDK29768.1"/>
    <property type="molecule type" value="Genomic_DNA"/>
</dbReference>
<reference evidence="2" key="2">
    <citation type="submission" date="2014-02" db="EMBL/GenBank/DDBJ databases">
        <title>Complete DNA sequence of /Kuraishia capsulata/ illustrates novel genomic features among budding yeasts (/Saccharomycotina/).</title>
        <authorList>
            <person name="Morales L."/>
            <person name="Noel B."/>
            <person name="Porcel B."/>
            <person name="Marcet-Houben M."/>
            <person name="Hullo M-F."/>
            <person name="Sacerdot C."/>
            <person name="Tekaia F."/>
            <person name="Leh-Louis V."/>
            <person name="Despons L."/>
            <person name="Khanna V."/>
            <person name="Aury J-M."/>
            <person name="Barbe V."/>
            <person name="Couloux A."/>
            <person name="Labadie K."/>
            <person name="Pelletier E."/>
            <person name="Souciet J-L."/>
            <person name="Boekhout T."/>
            <person name="Gabaldon T."/>
            <person name="Wincker P."/>
            <person name="Dujon B."/>
        </authorList>
    </citation>
    <scope>NUCLEOTIDE SEQUENCE</scope>
    <source>
        <strain evidence="2">CBS 1993</strain>
    </source>
</reference>
<sequence>MVLLLRYIWQHSLTCSLVPINLANTSFSGKRAAHLPIQAIPKWVQILSCIFQIEIDSHTTQRYRPSTVNFQQWPSKPQSSELPTTSSTRLKREKWANPRRLPTRVLLQYQGHGSVSITFIKLDYLLLTLLKGVLVFLLIGGGVLELLRLFF</sequence>
<keyword evidence="1" id="KW-1133">Transmembrane helix</keyword>
<keyword evidence="1" id="KW-0472">Membrane</keyword>
<protein>
    <submittedName>
        <fullName evidence="2">Uncharacterized protein</fullName>
    </submittedName>
</protein>
<evidence type="ECO:0000313" key="3">
    <source>
        <dbReference type="Proteomes" id="UP000019384"/>
    </source>
</evidence>
<keyword evidence="3" id="KW-1185">Reference proteome</keyword>
<accession>W6MTI7</accession>
<dbReference type="RefSeq" id="XP_022461751.1">
    <property type="nucleotide sequence ID" value="XM_022602196.1"/>
</dbReference>
<dbReference type="Proteomes" id="UP000019384">
    <property type="component" value="Unassembled WGS sequence"/>
</dbReference>
<evidence type="ECO:0000313" key="2">
    <source>
        <dbReference type="EMBL" id="CDK29768.1"/>
    </source>
</evidence>
<proteinExistence type="predicted"/>